<organism evidence="2 3">
    <name type="scientific">Janthinobacterium agaricidamnosum</name>
    <dbReference type="NCBI Taxonomy" id="55508"/>
    <lineage>
        <taxon>Bacteria</taxon>
        <taxon>Pseudomonadati</taxon>
        <taxon>Pseudomonadota</taxon>
        <taxon>Betaproteobacteria</taxon>
        <taxon>Burkholderiales</taxon>
        <taxon>Oxalobacteraceae</taxon>
        <taxon>Janthinobacterium</taxon>
    </lineage>
</organism>
<evidence type="ECO:0000313" key="2">
    <source>
        <dbReference type="EMBL" id="AYM76996.1"/>
    </source>
</evidence>
<protein>
    <submittedName>
        <fullName evidence="2">Uncharacterized protein</fullName>
    </submittedName>
</protein>
<sequence>MIIAKESIMHQLECACAQCRQRAGAAFEVLEFGPDWPGKGAAPAVLSEEEELQLAMELLEVASEEELEQFLGKVFKSVWKGVKKVGSTIAKVAKPLGGALKAVAKTALPFVGGALGSMIPIPGVGTALGSALGRAASDALELEMEAEAPAERELEMARRFVRIAGQAARLAADGDGSARAIESALTRALHQQLPHFRSPAPQQEEESGRWRRRGNRIVVMGDWN</sequence>
<evidence type="ECO:0000256" key="1">
    <source>
        <dbReference type="SAM" id="MobiDB-lite"/>
    </source>
</evidence>
<name>A0A3G2EBR5_9BURK</name>
<proteinExistence type="predicted"/>
<feature type="region of interest" description="Disordered" evidence="1">
    <location>
        <begin position="194"/>
        <end position="213"/>
    </location>
</feature>
<dbReference type="AlphaFoldDB" id="A0A3G2EBR5"/>
<keyword evidence="3" id="KW-1185">Reference proteome</keyword>
<reference evidence="2 3" key="1">
    <citation type="submission" date="2018-10" db="EMBL/GenBank/DDBJ databases">
        <title>Effects of UV and annual dynamics of microbial communities in freshwater RAS systems.</title>
        <authorList>
            <person name="Bekkelund A.K."/>
            <person name="Hansen B.R."/>
            <person name="Stokken H."/>
            <person name="Eriksen B.F."/>
            <person name="Kashulin N.A."/>
        </authorList>
    </citation>
    <scope>NUCLEOTIDE SEQUENCE [LARGE SCALE GENOMIC DNA]</scope>
    <source>
        <strain evidence="2 3">BHSEK</strain>
    </source>
</reference>
<dbReference type="Proteomes" id="UP000279594">
    <property type="component" value="Chromosome"/>
</dbReference>
<accession>A0A3G2EBR5</accession>
<gene>
    <name evidence="2" type="ORF">D9M09_15210</name>
</gene>
<evidence type="ECO:0000313" key="3">
    <source>
        <dbReference type="Proteomes" id="UP000279594"/>
    </source>
</evidence>
<dbReference type="EMBL" id="CP033019">
    <property type="protein sequence ID" value="AYM76996.1"/>
    <property type="molecule type" value="Genomic_DNA"/>
</dbReference>